<dbReference type="EMBL" id="VSSQ01098965">
    <property type="protein sequence ID" value="MPN41724.1"/>
    <property type="molecule type" value="Genomic_DNA"/>
</dbReference>
<sequence length="198" mass="22495">MLICKKCGKITQLKYFKDANALLSDDLTLLAIHSELNSVRSITPMKFKIGVTFTGTNRSRVNLIVNNLLNYGFSKDDIFYDEWYDAIINGIDADIELRSIYTNSCECVVVFLSKDYNTKPWTRGVEWRAIRKIINTINGKKICLLNVDGVDINEIDGLSSYTDIAKKIEALSDEDVAKFIKKRYELTVTNTAEAELMV</sequence>
<name>A0A645HZZ2_9ZZZZ</name>
<reference evidence="1" key="1">
    <citation type="submission" date="2019-08" db="EMBL/GenBank/DDBJ databases">
        <authorList>
            <person name="Kucharzyk K."/>
            <person name="Murdoch R.W."/>
            <person name="Higgins S."/>
            <person name="Loffler F."/>
        </authorList>
    </citation>
    <scope>NUCLEOTIDE SEQUENCE</scope>
</reference>
<dbReference type="SUPFAM" id="SSF52200">
    <property type="entry name" value="Toll/Interleukin receptor TIR domain"/>
    <property type="match status" value="1"/>
</dbReference>
<proteinExistence type="predicted"/>
<evidence type="ECO:0000313" key="1">
    <source>
        <dbReference type="EMBL" id="MPN41724.1"/>
    </source>
</evidence>
<gene>
    <name evidence="1" type="ORF">SDC9_189279</name>
</gene>
<dbReference type="AlphaFoldDB" id="A0A645HZZ2"/>
<organism evidence="1">
    <name type="scientific">bioreactor metagenome</name>
    <dbReference type="NCBI Taxonomy" id="1076179"/>
    <lineage>
        <taxon>unclassified sequences</taxon>
        <taxon>metagenomes</taxon>
        <taxon>ecological metagenomes</taxon>
    </lineage>
</organism>
<protein>
    <submittedName>
        <fullName evidence="1">Uncharacterized protein</fullName>
    </submittedName>
</protein>
<dbReference type="InterPro" id="IPR035897">
    <property type="entry name" value="Toll_tir_struct_dom_sf"/>
</dbReference>
<accession>A0A645HZZ2</accession>
<comment type="caution">
    <text evidence="1">The sequence shown here is derived from an EMBL/GenBank/DDBJ whole genome shotgun (WGS) entry which is preliminary data.</text>
</comment>